<evidence type="ECO:0000313" key="6">
    <source>
        <dbReference type="Proteomes" id="UP000319143"/>
    </source>
</evidence>
<dbReference type="PROSITE" id="PS00678">
    <property type="entry name" value="WD_REPEATS_1"/>
    <property type="match status" value="1"/>
</dbReference>
<evidence type="ECO:0000256" key="1">
    <source>
        <dbReference type="ARBA" id="ARBA00022574"/>
    </source>
</evidence>
<dbReference type="Proteomes" id="UP000319143">
    <property type="component" value="Unassembled WGS sequence"/>
</dbReference>
<dbReference type="EMBL" id="SJPV01000010">
    <property type="protein sequence ID" value="TWU33266.1"/>
    <property type="molecule type" value="Genomic_DNA"/>
</dbReference>
<evidence type="ECO:0000313" key="5">
    <source>
        <dbReference type="EMBL" id="TWU33266.1"/>
    </source>
</evidence>
<dbReference type="Pfam" id="PF00400">
    <property type="entry name" value="WD40"/>
    <property type="match status" value="2"/>
</dbReference>
<dbReference type="InterPro" id="IPR001680">
    <property type="entry name" value="WD40_rpt"/>
</dbReference>
<accession>A0A5C6DDG9</accession>
<feature type="repeat" description="WD" evidence="3">
    <location>
        <begin position="640"/>
        <end position="681"/>
    </location>
</feature>
<dbReference type="Gene3D" id="2.130.10.10">
    <property type="entry name" value="YVTN repeat-like/Quinoprotein amine dehydrogenase"/>
    <property type="match status" value="4"/>
</dbReference>
<dbReference type="SMART" id="SM00320">
    <property type="entry name" value="WD40"/>
    <property type="match status" value="5"/>
</dbReference>
<reference evidence="5 6" key="1">
    <citation type="submission" date="2019-02" db="EMBL/GenBank/DDBJ databases">
        <title>Deep-cultivation of Planctomycetes and their phenomic and genomic characterization uncovers novel biology.</title>
        <authorList>
            <person name="Wiegand S."/>
            <person name="Jogler M."/>
            <person name="Boedeker C."/>
            <person name="Pinto D."/>
            <person name="Vollmers J."/>
            <person name="Rivas-Marin E."/>
            <person name="Kohn T."/>
            <person name="Peeters S.H."/>
            <person name="Heuer A."/>
            <person name="Rast P."/>
            <person name="Oberbeckmann S."/>
            <person name="Bunk B."/>
            <person name="Jeske O."/>
            <person name="Meyerdierks A."/>
            <person name="Storesund J.E."/>
            <person name="Kallscheuer N."/>
            <person name="Luecker S."/>
            <person name="Lage O.M."/>
            <person name="Pohl T."/>
            <person name="Merkel B.J."/>
            <person name="Hornburger P."/>
            <person name="Mueller R.-W."/>
            <person name="Bruemmer F."/>
            <person name="Labrenz M."/>
            <person name="Spormann A.M."/>
            <person name="Op Den Camp H."/>
            <person name="Overmann J."/>
            <person name="Amann R."/>
            <person name="Jetten M.S.M."/>
            <person name="Mascher T."/>
            <person name="Medema M.H."/>
            <person name="Devos D.P."/>
            <person name="Kaster A.-K."/>
            <person name="Ovreas L."/>
            <person name="Rohde M."/>
            <person name="Galperin M.Y."/>
            <person name="Jogler C."/>
        </authorList>
    </citation>
    <scope>NUCLEOTIDE SEQUENCE [LARGE SCALE GENOMIC DNA]</scope>
    <source>
        <strain evidence="5 6">Poly41</strain>
    </source>
</reference>
<dbReference type="SUPFAM" id="SSF50998">
    <property type="entry name" value="Quinoprotein alcohol dehydrogenase-like"/>
    <property type="match status" value="1"/>
</dbReference>
<dbReference type="PANTHER" id="PTHR44019:SF8">
    <property type="entry name" value="POC1 CENTRIOLAR PROTEIN HOMOLOG"/>
    <property type="match status" value="1"/>
</dbReference>
<dbReference type="SUPFAM" id="SSF82171">
    <property type="entry name" value="DPP6 N-terminal domain-like"/>
    <property type="match status" value="1"/>
</dbReference>
<dbReference type="PROSITE" id="PS50082">
    <property type="entry name" value="WD_REPEATS_2"/>
    <property type="match status" value="1"/>
</dbReference>
<dbReference type="InterPro" id="IPR015943">
    <property type="entry name" value="WD40/YVTN_repeat-like_dom_sf"/>
</dbReference>
<gene>
    <name evidence="5" type="ORF">Poly41_50180</name>
</gene>
<dbReference type="SUPFAM" id="SSF50978">
    <property type="entry name" value="WD40 repeat-like"/>
    <property type="match status" value="1"/>
</dbReference>
<comment type="caution">
    <text evidence="5">The sequence shown here is derived from an EMBL/GenBank/DDBJ whole genome shotgun (WGS) entry which is preliminary data.</text>
</comment>
<dbReference type="InterPro" id="IPR036322">
    <property type="entry name" value="WD40_repeat_dom_sf"/>
</dbReference>
<evidence type="ECO:0000256" key="2">
    <source>
        <dbReference type="ARBA" id="ARBA00022737"/>
    </source>
</evidence>
<dbReference type="RefSeq" id="WP_146529562.1">
    <property type="nucleotide sequence ID" value="NZ_SJPV01000010.1"/>
</dbReference>
<evidence type="ECO:0000256" key="3">
    <source>
        <dbReference type="PROSITE-ProRule" id="PRU00221"/>
    </source>
</evidence>
<dbReference type="InterPro" id="IPR019775">
    <property type="entry name" value="WD40_repeat_CS"/>
</dbReference>
<sequence length="1106" mass="121168">MFQESLRSLIGFLTLAALTGCQRPQDLPPVAAEPKSSSIDSPMWVDLGTAAPVAMAVRPDGRQVIVSAPPVTHAYALPSGKRIHTWPRQVLAFYSGDGKTVLTVSDSVTSVSDTQSFRPLQSFPSPWPNQTNERPPFAAAISHDGSRIAVTDLSQATSYHSPSVIRVFDCTNGTESLSIFVPEKAKVQSIEFLLDATRLLVQYTGSSDPLYNGTRELWDLQHSEVLVEFARAAKVIASKSRKRIAVGKIDQPTKITIHDAGTGRLQNEFHHPDLLRDFCFRPDSNQILIASEVPRSKAAPDEASDSPPSKNPIGRITQWDIASSRITFEQTDDEFPFAKAMYDAEGDRIFGALEKPTGLDEDVDFYLLGWDATTSTSITTLPQAFFSYRIGDVVFLPGSDQVVALQEPFSLRNVNTGEAITPLGRYRVAQTHVQFKANEPSIYSGSSLTDLRSGLSSSSRIGPADQFVQNGKTLFSSRHPSLSLFDVKSGKPFWDLYLECSPYAARSTEITKDARSIVRSQPTSDNTIDDARVLIIQPEAPDSPRILHRYAAAIAIHPSDKQFAAASDQSIEEFDIASAGLLGRIGEVPGRVLDMAYTADGSQIAACGVIDHRNPQTRTSKSSFGWAWLYDRETHQVQPLIGHTAVVTSLAIDSPRHRLATSSNDGTVRLWNMETGECLWVYKGHHSQIDCVDISSDGKLMASAGVDGIAIWNIAGVVDPDIQPAQLASEFTSAQKTETTNETPGKAASSTPPPSPAQGTAQWDVVKVGDTSRVHFHNASVDPWLQQNRNAHQALRRREVPRRPNGVPSAYSGPSSQSSNGERLLFTKFAKPFVKVFDSNYEEVQSWPIRASGQTAVISPDGDCVFIVRDVEGHSTGKIHVDIYDVESGERLGKIQDIDARWGTAIDMDPLGRTLLLRVDNNSIDLREIATGKSLGQLRSTPAGAGRSAQYSPDGRLIAMGKYPDTEISLCDPLTLEPIQTIVNDLPVRWFIFTPDGKRILAGQPYAQSRTWLTMWEIDDAESTSVRRLWSHAGPAGDNGFFSDDGRRYLSPANWNLWTLWDTDNGHVDVAILTSLTNSKDQFALSADGQSIHFYASDGPQVWPPP</sequence>
<name>A0A5C6DDG9_9BACT</name>
<keyword evidence="1 3" id="KW-0853">WD repeat</keyword>
<proteinExistence type="predicted"/>
<dbReference type="InterPro" id="IPR011047">
    <property type="entry name" value="Quinoprotein_ADH-like_sf"/>
</dbReference>
<dbReference type="PROSITE" id="PS50294">
    <property type="entry name" value="WD_REPEATS_REGION"/>
    <property type="match status" value="1"/>
</dbReference>
<feature type="region of interest" description="Disordered" evidence="4">
    <location>
        <begin position="793"/>
        <end position="819"/>
    </location>
</feature>
<organism evidence="5 6">
    <name type="scientific">Novipirellula artificiosorum</name>
    <dbReference type="NCBI Taxonomy" id="2528016"/>
    <lineage>
        <taxon>Bacteria</taxon>
        <taxon>Pseudomonadati</taxon>
        <taxon>Planctomycetota</taxon>
        <taxon>Planctomycetia</taxon>
        <taxon>Pirellulales</taxon>
        <taxon>Pirellulaceae</taxon>
        <taxon>Novipirellula</taxon>
    </lineage>
</organism>
<dbReference type="OrthoDB" id="277950at2"/>
<feature type="compositionally biased region" description="Low complexity" evidence="4">
    <location>
        <begin position="809"/>
        <end position="819"/>
    </location>
</feature>
<dbReference type="PANTHER" id="PTHR44019">
    <property type="entry name" value="WD REPEAT-CONTAINING PROTEIN 55"/>
    <property type="match status" value="1"/>
</dbReference>
<dbReference type="AlphaFoldDB" id="A0A5C6DDG9"/>
<keyword evidence="2" id="KW-0677">Repeat</keyword>
<protein>
    <submittedName>
        <fullName evidence="5">WD domain, G-beta repeat</fullName>
    </submittedName>
</protein>
<keyword evidence="6" id="KW-1185">Reference proteome</keyword>
<evidence type="ECO:0000256" key="4">
    <source>
        <dbReference type="SAM" id="MobiDB-lite"/>
    </source>
</evidence>
<dbReference type="PROSITE" id="PS51257">
    <property type="entry name" value="PROKAR_LIPOPROTEIN"/>
    <property type="match status" value="1"/>
</dbReference>
<feature type="compositionally biased region" description="Polar residues" evidence="4">
    <location>
        <begin position="732"/>
        <end position="742"/>
    </location>
</feature>
<feature type="region of interest" description="Disordered" evidence="4">
    <location>
        <begin position="732"/>
        <end position="760"/>
    </location>
</feature>
<dbReference type="InterPro" id="IPR050505">
    <property type="entry name" value="WDR55/POC1"/>
</dbReference>
<feature type="region of interest" description="Disordered" evidence="4">
    <location>
        <begin position="291"/>
        <end position="315"/>
    </location>
</feature>